<accession>A0ABZ0UL50</accession>
<dbReference type="SUPFAM" id="SSF51735">
    <property type="entry name" value="NAD(P)-binding Rossmann-fold domains"/>
    <property type="match status" value="1"/>
</dbReference>
<comment type="pathway">
    <text evidence="1 11">One-carbon metabolism; tetrahydrofolate interconversion.</text>
</comment>
<evidence type="ECO:0000256" key="3">
    <source>
        <dbReference type="ARBA" id="ARBA00022605"/>
    </source>
</evidence>
<protein>
    <recommendedName>
        <fullName evidence="11">Bifunctional protein FolD</fullName>
    </recommendedName>
    <domain>
        <recommendedName>
            <fullName evidence="11">Methylenetetrahydrofolate dehydrogenase</fullName>
            <ecNumber evidence="11">1.5.1.5</ecNumber>
        </recommendedName>
    </domain>
    <domain>
        <recommendedName>
            <fullName evidence="11">Methenyltetrahydrofolate cyclohydrolase</fullName>
            <ecNumber evidence="11">3.5.4.9</ecNumber>
        </recommendedName>
    </domain>
</protein>
<keyword evidence="8 11" id="KW-0368">Histidine biosynthesis</keyword>
<evidence type="ECO:0000256" key="10">
    <source>
        <dbReference type="ARBA" id="ARBA00023268"/>
    </source>
</evidence>
<dbReference type="Gene3D" id="3.40.50.10860">
    <property type="entry name" value="Leucine Dehydrogenase, chain A, domain 1"/>
    <property type="match status" value="1"/>
</dbReference>
<keyword evidence="10 11" id="KW-0511">Multifunctional enzyme</keyword>
<feature type="binding site" evidence="11">
    <location>
        <begin position="166"/>
        <end position="168"/>
    </location>
    <ligand>
        <name>NADP(+)</name>
        <dbReference type="ChEBI" id="CHEBI:58349"/>
    </ligand>
</feature>
<proteinExistence type="inferred from homology"/>
<dbReference type="InterPro" id="IPR020630">
    <property type="entry name" value="THF_DH/CycHdrlase_cat_dom"/>
</dbReference>
<dbReference type="InterPro" id="IPR046346">
    <property type="entry name" value="Aminoacid_DH-like_N_sf"/>
</dbReference>
<evidence type="ECO:0000256" key="5">
    <source>
        <dbReference type="ARBA" id="ARBA00022801"/>
    </source>
</evidence>
<comment type="subunit">
    <text evidence="11">Homodimer.</text>
</comment>
<feature type="binding site" evidence="11">
    <location>
        <position position="232"/>
    </location>
    <ligand>
        <name>NADP(+)</name>
        <dbReference type="ChEBI" id="CHEBI:58349"/>
    </ligand>
</feature>
<evidence type="ECO:0000313" key="14">
    <source>
        <dbReference type="EMBL" id="WPX96672.1"/>
    </source>
</evidence>
<evidence type="ECO:0000259" key="13">
    <source>
        <dbReference type="Pfam" id="PF02882"/>
    </source>
</evidence>
<evidence type="ECO:0000313" key="15">
    <source>
        <dbReference type="Proteomes" id="UP001327219"/>
    </source>
</evidence>
<reference evidence="14 15" key="1">
    <citation type="submission" date="2022-11" db="EMBL/GenBank/DDBJ databases">
        <title>Host association and intracellularity evolved multiple times independently in the Rickettsiales.</title>
        <authorList>
            <person name="Castelli M."/>
            <person name="Nardi T."/>
            <person name="Gammuto L."/>
            <person name="Bellinzona G."/>
            <person name="Sabaneyeva E."/>
            <person name="Potekhin A."/>
            <person name="Serra V."/>
            <person name="Petroni G."/>
            <person name="Sassera D."/>
        </authorList>
    </citation>
    <scope>NUCLEOTIDE SEQUENCE [LARGE SCALE GENOMIC DNA]</scope>
    <source>
        <strain evidence="14 15">NDG2</strain>
    </source>
</reference>
<evidence type="ECO:0000256" key="8">
    <source>
        <dbReference type="ARBA" id="ARBA00023102"/>
    </source>
</evidence>
<keyword evidence="2 11" id="KW-0554">One-carbon metabolism</keyword>
<dbReference type="HAMAP" id="MF_01576">
    <property type="entry name" value="THF_DHG_CYH"/>
    <property type="match status" value="1"/>
</dbReference>
<dbReference type="EC" id="1.5.1.5" evidence="11"/>
<sequence>MPYIIDGKTIAKEILQKVESKVLELKTNLNIQPNIATVLVGNNTASEIYVRAKLEAAERVGIGAQLIRLRHEISNQELSTVIKGLNQDKEVTGILVQLPLPTGLNPNIVFELIDYKKDIDGFGIYNTGLLNHWNTNILPCTPQGILHVLKKYLGNDLSGKKAVIIGRSVIVGRPMASILIKESCTVTLTHSKTVNLKQECQTADILIAAVGVPLLVKTDWIKEGCFVVDVGINRYDDKLTGDVDFENVKTKSSHITPVPGGIGPLTVANLMLNALKLCYLQNNLDLSWIANEVL</sequence>
<dbReference type="InterPro" id="IPR000672">
    <property type="entry name" value="THF_DH/CycHdrlase"/>
</dbReference>
<keyword evidence="5 11" id="KW-0378">Hydrolase</keyword>
<comment type="catalytic activity">
    <reaction evidence="11">
        <text>(6R)-5,10-methylene-5,6,7,8-tetrahydrofolate + NADP(+) = (6R)-5,10-methenyltetrahydrofolate + NADPH</text>
        <dbReference type="Rhea" id="RHEA:22812"/>
        <dbReference type="ChEBI" id="CHEBI:15636"/>
        <dbReference type="ChEBI" id="CHEBI:57455"/>
        <dbReference type="ChEBI" id="CHEBI:57783"/>
        <dbReference type="ChEBI" id="CHEBI:58349"/>
        <dbReference type="EC" id="1.5.1.5"/>
    </reaction>
</comment>
<dbReference type="PANTHER" id="PTHR48099">
    <property type="entry name" value="C-1-TETRAHYDROFOLATE SYNTHASE, CYTOPLASMIC-RELATED"/>
    <property type="match status" value="1"/>
</dbReference>
<comment type="similarity">
    <text evidence="11">Belongs to the tetrahydrofolate dehydrogenase/cyclohydrolase family.</text>
</comment>
<evidence type="ECO:0000256" key="9">
    <source>
        <dbReference type="ARBA" id="ARBA00023167"/>
    </source>
</evidence>
<comment type="caution">
    <text evidence="11">Lacks conserved residue(s) required for the propagation of feature annotation.</text>
</comment>
<evidence type="ECO:0000256" key="11">
    <source>
        <dbReference type="HAMAP-Rule" id="MF_01576"/>
    </source>
</evidence>
<keyword evidence="6 11" id="KW-0521">NADP</keyword>
<feature type="domain" description="Tetrahydrofolate dehydrogenase/cyclohydrolase NAD(P)-binding" evidence="13">
    <location>
        <begin position="139"/>
        <end position="278"/>
    </location>
</feature>
<dbReference type="Gene3D" id="3.40.50.720">
    <property type="entry name" value="NAD(P)-binding Rossmann-like Domain"/>
    <property type="match status" value="1"/>
</dbReference>
<dbReference type="Pfam" id="PF02882">
    <property type="entry name" value="THF_DHG_CYH_C"/>
    <property type="match status" value="1"/>
</dbReference>
<evidence type="ECO:0000256" key="1">
    <source>
        <dbReference type="ARBA" id="ARBA00004777"/>
    </source>
</evidence>
<dbReference type="PANTHER" id="PTHR48099:SF5">
    <property type="entry name" value="C-1-TETRAHYDROFOLATE SYNTHASE, CYTOPLASMIC"/>
    <property type="match status" value="1"/>
</dbReference>
<dbReference type="EMBL" id="CP110820">
    <property type="protein sequence ID" value="WPX96672.1"/>
    <property type="molecule type" value="Genomic_DNA"/>
</dbReference>
<comment type="function">
    <text evidence="11">Catalyzes the oxidation of 5,10-methylenetetrahydrofolate to 5,10-methenyltetrahydrofolate and then the hydrolysis of 5,10-methenyltetrahydrofolate to 10-formyltetrahydrofolate.</text>
</comment>
<keyword evidence="7 11" id="KW-0560">Oxidoreductase</keyword>
<dbReference type="InterPro" id="IPR020631">
    <property type="entry name" value="THF_DH/CycHdrlase_NAD-bd_dom"/>
</dbReference>
<dbReference type="SUPFAM" id="SSF53223">
    <property type="entry name" value="Aminoacid dehydrogenase-like, N-terminal domain"/>
    <property type="match status" value="1"/>
</dbReference>
<gene>
    <name evidence="11" type="primary">folD</name>
    <name evidence="14" type="ORF">Bandiella_00792</name>
</gene>
<dbReference type="CDD" id="cd01080">
    <property type="entry name" value="NAD_bind_m-THF_DH_Cyclohyd"/>
    <property type="match status" value="1"/>
</dbReference>
<evidence type="ECO:0000256" key="2">
    <source>
        <dbReference type="ARBA" id="ARBA00022563"/>
    </source>
</evidence>
<keyword evidence="9 11" id="KW-0486">Methionine biosynthesis</keyword>
<dbReference type="RefSeq" id="WP_323732415.1">
    <property type="nucleotide sequence ID" value="NZ_CP110820.1"/>
</dbReference>
<name>A0ABZ0UL50_9RICK</name>
<evidence type="ECO:0000256" key="6">
    <source>
        <dbReference type="ARBA" id="ARBA00022857"/>
    </source>
</evidence>
<dbReference type="PRINTS" id="PR00085">
    <property type="entry name" value="THFDHDRGNASE"/>
</dbReference>
<keyword evidence="3 11" id="KW-0028">Amino-acid biosynthesis</keyword>
<feature type="domain" description="Tetrahydrofolate dehydrogenase/cyclohydrolase catalytic" evidence="12">
    <location>
        <begin position="5"/>
        <end position="120"/>
    </location>
</feature>
<evidence type="ECO:0000256" key="4">
    <source>
        <dbReference type="ARBA" id="ARBA00022755"/>
    </source>
</evidence>
<dbReference type="Proteomes" id="UP001327219">
    <property type="component" value="Chromosome"/>
</dbReference>
<dbReference type="Pfam" id="PF00763">
    <property type="entry name" value="THF_DHG_CYH"/>
    <property type="match status" value="1"/>
</dbReference>
<keyword evidence="15" id="KW-1185">Reference proteome</keyword>
<dbReference type="InterPro" id="IPR036291">
    <property type="entry name" value="NAD(P)-bd_dom_sf"/>
</dbReference>
<organism evidence="14 15">
    <name type="scientific">Candidatus Bandiella euplotis</name>
    <dbReference type="NCBI Taxonomy" id="1664265"/>
    <lineage>
        <taxon>Bacteria</taxon>
        <taxon>Pseudomonadati</taxon>
        <taxon>Pseudomonadota</taxon>
        <taxon>Alphaproteobacteria</taxon>
        <taxon>Rickettsiales</taxon>
        <taxon>Candidatus Midichloriaceae</taxon>
        <taxon>Candidatus Bandiella</taxon>
    </lineage>
</organism>
<comment type="catalytic activity">
    <reaction evidence="11">
        <text>(6R)-5,10-methenyltetrahydrofolate + H2O = (6R)-10-formyltetrahydrofolate + H(+)</text>
        <dbReference type="Rhea" id="RHEA:23700"/>
        <dbReference type="ChEBI" id="CHEBI:15377"/>
        <dbReference type="ChEBI" id="CHEBI:15378"/>
        <dbReference type="ChEBI" id="CHEBI:57455"/>
        <dbReference type="ChEBI" id="CHEBI:195366"/>
        <dbReference type="EC" id="3.5.4.9"/>
    </reaction>
</comment>
<keyword evidence="4 11" id="KW-0658">Purine biosynthesis</keyword>
<evidence type="ECO:0000256" key="7">
    <source>
        <dbReference type="ARBA" id="ARBA00023002"/>
    </source>
</evidence>
<evidence type="ECO:0000259" key="12">
    <source>
        <dbReference type="Pfam" id="PF00763"/>
    </source>
</evidence>
<dbReference type="EC" id="3.5.4.9" evidence="11"/>